<dbReference type="GO" id="GO:0016787">
    <property type="term" value="F:hydrolase activity"/>
    <property type="evidence" value="ECO:0007669"/>
    <property type="project" value="UniProtKB-KW"/>
</dbReference>
<protein>
    <submittedName>
        <fullName evidence="1">Hydrolase</fullName>
    </submittedName>
</protein>
<keyword evidence="1" id="KW-0378">Hydrolase</keyword>
<sequence>MMHLIIAKQVHEKLGLLNLRPFILGGIAPDAVFLREKKDASHFYGGHVGDKTRFVDYERFIEKYLSNIHHNFMLGYLTHIISDDVWLKKIYFKNNFQKRLIDDPDFLTRWHNDFRLLNGKLVEWFNCANLMNELDYADPNINSVEEIEIKDLIEFKKETLGDFLYTRDQTEKDLAVYRFDDIIDYIESSTVMACEICSKLIPRKD</sequence>
<name>A0A220U118_9BACI</name>
<evidence type="ECO:0000313" key="2">
    <source>
        <dbReference type="Proteomes" id="UP000198312"/>
    </source>
</evidence>
<organism evidence="1 2">
    <name type="scientific">Virgibacillus phasianinus</name>
    <dbReference type="NCBI Taxonomy" id="2017483"/>
    <lineage>
        <taxon>Bacteria</taxon>
        <taxon>Bacillati</taxon>
        <taxon>Bacillota</taxon>
        <taxon>Bacilli</taxon>
        <taxon>Bacillales</taxon>
        <taxon>Bacillaceae</taxon>
        <taxon>Virgibacillus</taxon>
    </lineage>
</organism>
<reference evidence="1 2" key="1">
    <citation type="submission" date="2017-07" db="EMBL/GenBank/DDBJ databases">
        <title>Virgibacillus sp. LM2416.</title>
        <authorList>
            <person name="Tak E.J."/>
            <person name="Bae J.-W."/>
        </authorList>
    </citation>
    <scope>NUCLEOTIDE SEQUENCE [LARGE SCALE GENOMIC DNA]</scope>
    <source>
        <strain evidence="1 2">LM2416</strain>
    </source>
</reference>
<dbReference type="RefSeq" id="WP_089061067.1">
    <property type="nucleotide sequence ID" value="NZ_CP022315.1"/>
</dbReference>
<evidence type="ECO:0000313" key="1">
    <source>
        <dbReference type="EMBL" id="ASK61807.1"/>
    </source>
</evidence>
<proteinExistence type="predicted"/>
<gene>
    <name evidence="1" type="ORF">CFK37_06370</name>
</gene>
<dbReference type="AlphaFoldDB" id="A0A220U118"/>
<keyword evidence="2" id="KW-1185">Reference proteome</keyword>
<dbReference type="KEGG" id="vil:CFK37_06370"/>
<dbReference type="EMBL" id="CP022315">
    <property type="protein sequence ID" value="ASK61807.1"/>
    <property type="molecule type" value="Genomic_DNA"/>
</dbReference>
<accession>A0A220U118</accession>
<dbReference type="Proteomes" id="UP000198312">
    <property type="component" value="Chromosome"/>
</dbReference>